<evidence type="ECO:0000256" key="5">
    <source>
        <dbReference type="ARBA" id="ARBA00022729"/>
    </source>
</evidence>
<feature type="domain" description="TonB-dependent receptor plug" evidence="8">
    <location>
        <begin position="140"/>
        <end position="217"/>
    </location>
</feature>
<dbReference type="GO" id="GO:0044718">
    <property type="term" value="P:siderophore transmembrane transport"/>
    <property type="evidence" value="ECO:0007669"/>
    <property type="project" value="TreeGrafter"/>
</dbReference>
<dbReference type="InterPro" id="IPR008969">
    <property type="entry name" value="CarboxyPept-like_regulatory"/>
</dbReference>
<evidence type="ECO:0000259" key="9">
    <source>
        <dbReference type="Pfam" id="PF14905"/>
    </source>
</evidence>
<dbReference type="Pfam" id="PF13715">
    <property type="entry name" value="CarbopepD_reg_2"/>
    <property type="match status" value="1"/>
</dbReference>
<organism evidence="10 11">
    <name type="scientific">Pedobacter nutrimenti</name>
    <dbReference type="NCBI Taxonomy" id="1241337"/>
    <lineage>
        <taxon>Bacteria</taxon>
        <taxon>Pseudomonadati</taxon>
        <taxon>Bacteroidota</taxon>
        <taxon>Sphingobacteriia</taxon>
        <taxon>Sphingobacteriales</taxon>
        <taxon>Sphingobacteriaceae</taxon>
        <taxon>Pedobacter</taxon>
    </lineage>
</organism>
<evidence type="ECO:0000256" key="7">
    <source>
        <dbReference type="ARBA" id="ARBA00023237"/>
    </source>
</evidence>
<dbReference type="Gene3D" id="2.170.130.10">
    <property type="entry name" value="TonB-dependent receptor, plug domain"/>
    <property type="match status" value="1"/>
</dbReference>
<sequence length="792" mass="89681">MKTSLIFFLILILALPVWSQNVQLTGLVQESPALQSFPYVTVTLKDTTGKLIAAAMTNEKGIFKLDGVPHGKFELQYRFTSFQSVSKALVVQQDKTVWLPVVILQPDAKLLNEVSVTAERSSVNLKLDKKVFEVGRDVLSQSGTITDLLSIVPSVSVGPGGAISLRGNNNVLVLIDGRRSGLTQGNALEQVPADQVERVEVIANPSSRYDAGGSAGIINIILKKNKKAGFSGQLRVVGGIPNETRISPSLNYKSNKINLFATYGLRLSDYVGLYTMQQATGLLTQPVYLNQRQDEDRHDDARLLYFGADYQINDHNTLTAAFLRNATNDHDKTRLNYLYSGKNGAIDSSLNRRGESWEKRSYNQLEFNYTRSFKRTGKKLTVDMQYDFWDSHKDWNLVTGRLLPENVTLPMIRTGSAGASKDLMVKTDLVQPLDSSSTIEFGLKAENRRVSSDFIAEEQRGTAWEIIEQIDNHLLYKELIASAYVQFLGKTGAFSYQAGLRGEWTRVGIEDRMERYTNNKNYHRLFPTLNLSYRFNTGTTLQGSYSKRINRPSLNMIYPFNELTDLTTRYIGNPDLNPSYAHVFELALLRNWSSLTFNPALYYQKNNGVIEDYTYRSAEGLFITMPVNIPKQMRYGFEMSLLYNPVKWLQLNTELNIFHYVEQGNYQSQRFDYSGNTLTTRVNAQVKLKKKLAFQALYNFRGANATAQTRTGALHSIDFGSSKTFLKDKVTLMFDVNNLFELRKFKGRTEAADYHIDQVSIPNAARYRLTLVYRLNLKDNQAVRQAQSGNRN</sequence>
<dbReference type="Pfam" id="PF14905">
    <property type="entry name" value="OMP_b-brl_3"/>
    <property type="match status" value="1"/>
</dbReference>
<protein>
    <submittedName>
        <fullName evidence="10">Outer membrane receptor protein involved in Fe transport</fullName>
    </submittedName>
</protein>
<keyword evidence="7" id="KW-0998">Cell outer membrane</keyword>
<evidence type="ECO:0000256" key="2">
    <source>
        <dbReference type="ARBA" id="ARBA00022448"/>
    </source>
</evidence>
<dbReference type="InterPro" id="IPR037066">
    <property type="entry name" value="Plug_dom_sf"/>
</dbReference>
<keyword evidence="11" id="KW-1185">Reference proteome</keyword>
<keyword evidence="3" id="KW-1134">Transmembrane beta strand</keyword>
<evidence type="ECO:0000313" key="10">
    <source>
        <dbReference type="EMBL" id="PYF68999.1"/>
    </source>
</evidence>
<evidence type="ECO:0000256" key="3">
    <source>
        <dbReference type="ARBA" id="ARBA00022452"/>
    </source>
</evidence>
<dbReference type="InterPro" id="IPR039426">
    <property type="entry name" value="TonB-dep_rcpt-like"/>
</dbReference>
<dbReference type="Gene3D" id="2.40.170.20">
    <property type="entry name" value="TonB-dependent receptor, beta-barrel domain"/>
    <property type="match status" value="1"/>
</dbReference>
<dbReference type="SUPFAM" id="SSF56935">
    <property type="entry name" value="Porins"/>
    <property type="match status" value="1"/>
</dbReference>
<dbReference type="Pfam" id="PF07715">
    <property type="entry name" value="Plug"/>
    <property type="match status" value="1"/>
</dbReference>
<keyword evidence="10" id="KW-0675">Receptor</keyword>
<feature type="domain" description="Outer membrane protein beta-barrel" evidence="9">
    <location>
        <begin position="372"/>
        <end position="773"/>
    </location>
</feature>
<gene>
    <name evidence="10" type="ORF">B0O44_111177</name>
</gene>
<name>A0A318U9I7_9SPHI</name>
<dbReference type="PANTHER" id="PTHR30069:SF29">
    <property type="entry name" value="HEMOGLOBIN AND HEMOGLOBIN-HAPTOGLOBIN-BINDING PROTEIN 1-RELATED"/>
    <property type="match status" value="1"/>
</dbReference>
<dbReference type="Proteomes" id="UP000248198">
    <property type="component" value="Unassembled WGS sequence"/>
</dbReference>
<comment type="caution">
    <text evidence="10">The sequence shown here is derived from an EMBL/GenBank/DDBJ whole genome shotgun (WGS) entry which is preliminary data.</text>
</comment>
<keyword evidence="5" id="KW-0732">Signal</keyword>
<dbReference type="InterPro" id="IPR041700">
    <property type="entry name" value="OMP_b-brl_3"/>
</dbReference>
<keyword evidence="4" id="KW-0812">Transmembrane</keyword>
<dbReference type="InterPro" id="IPR036942">
    <property type="entry name" value="Beta-barrel_TonB_sf"/>
</dbReference>
<evidence type="ECO:0000313" key="11">
    <source>
        <dbReference type="Proteomes" id="UP000248198"/>
    </source>
</evidence>
<dbReference type="SUPFAM" id="SSF49464">
    <property type="entry name" value="Carboxypeptidase regulatory domain-like"/>
    <property type="match status" value="1"/>
</dbReference>
<dbReference type="GO" id="GO:0015344">
    <property type="term" value="F:siderophore uptake transmembrane transporter activity"/>
    <property type="evidence" value="ECO:0007669"/>
    <property type="project" value="TreeGrafter"/>
</dbReference>
<evidence type="ECO:0000256" key="4">
    <source>
        <dbReference type="ARBA" id="ARBA00022692"/>
    </source>
</evidence>
<proteinExistence type="predicted"/>
<dbReference type="InterPro" id="IPR013783">
    <property type="entry name" value="Ig-like_fold"/>
</dbReference>
<dbReference type="Gene3D" id="2.60.40.10">
    <property type="entry name" value="Immunoglobulins"/>
    <property type="match status" value="1"/>
</dbReference>
<dbReference type="RefSeq" id="WP_110834659.1">
    <property type="nucleotide sequence ID" value="NZ_QKLU01000011.1"/>
</dbReference>
<dbReference type="PANTHER" id="PTHR30069">
    <property type="entry name" value="TONB-DEPENDENT OUTER MEMBRANE RECEPTOR"/>
    <property type="match status" value="1"/>
</dbReference>
<dbReference type="EMBL" id="QKLU01000011">
    <property type="protein sequence ID" value="PYF68999.1"/>
    <property type="molecule type" value="Genomic_DNA"/>
</dbReference>
<dbReference type="GO" id="GO:0009279">
    <property type="term" value="C:cell outer membrane"/>
    <property type="evidence" value="ECO:0007669"/>
    <property type="project" value="UniProtKB-SubCell"/>
</dbReference>
<evidence type="ECO:0000256" key="6">
    <source>
        <dbReference type="ARBA" id="ARBA00023136"/>
    </source>
</evidence>
<reference evidence="10 11" key="1">
    <citation type="submission" date="2018-06" db="EMBL/GenBank/DDBJ databases">
        <title>Genomic Encyclopedia of Archaeal and Bacterial Type Strains, Phase II (KMG-II): from individual species to whole genera.</title>
        <authorList>
            <person name="Goeker M."/>
        </authorList>
    </citation>
    <scope>NUCLEOTIDE SEQUENCE [LARGE SCALE GENOMIC DNA]</scope>
    <source>
        <strain evidence="10 11">DSM 27372</strain>
    </source>
</reference>
<keyword evidence="6" id="KW-0472">Membrane</keyword>
<dbReference type="AlphaFoldDB" id="A0A318U9I7"/>
<dbReference type="OrthoDB" id="8764943at2"/>
<accession>A0A318U9I7</accession>
<dbReference type="InterPro" id="IPR012910">
    <property type="entry name" value="Plug_dom"/>
</dbReference>
<evidence type="ECO:0000259" key="8">
    <source>
        <dbReference type="Pfam" id="PF07715"/>
    </source>
</evidence>
<evidence type="ECO:0000256" key="1">
    <source>
        <dbReference type="ARBA" id="ARBA00004571"/>
    </source>
</evidence>
<comment type="subcellular location">
    <subcellularLocation>
        <location evidence="1">Cell outer membrane</location>
        <topology evidence="1">Multi-pass membrane protein</topology>
    </subcellularLocation>
</comment>
<keyword evidence="2" id="KW-0813">Transport</keyword>